<keyword evidence="1" id="KW-0732">Signal</keyword>
<name>B6SFP2_HYAAR</name>
<feature type="chain" id="PRO_5002847235" evidence="1">
    <location>
        <begin position="24"/>
        <end position="113"/>
    </location>
</feature>
<evidence type="ECO:0000256" key="1">
    <source>
        <dbReference type="SAM" id="SignalP"/>
    </source>
</evidence>
<proteinExistence type="evidence at transcript level"/>
<accession>B6SFP2</accession>
<dbReference type="AlphaFoldDB" id="B6SFP2"/>
<evidence type="ECO:0000313" key="2">
    <source>
        <dbReference type="EMBL" id="ACJ06763.1"/>
    </source>
</evidence>
<organism evidence="2">
    <name type="scientific">Hyas araneus</name>
    <name type="common">Atlantic lyre crab</name>
    <name type="synonym">Great spider crab</name>
    <dbReference type="NCBI Taxonomy" id="361634"/>
    <lineage>
        <taxon>Eukaryota</taxon>
        <taxon>Metazoa</taxon>
        <taxon>Ecdysozoa</taxon>
        <taxon>Arthropoda</taxon>
        <taxon>Crustacea</taxon>
        <taxon>Multicrustacea</taxon>
        <taxon>Malacostraca</taxon>
        <taxon>Eumalacostraca</taxon>
        <taxon>Eucarida</taxon>
        <taxon>Decapoda</taxon>
        <taxon>Pleocyemata</taxon>
        <taxon>Brachyura</taxon>
        <taxon>Eubrachyura</taxon>
        <taxon>Majoidea</taxon>
        <taxon>Majidae</taxon>
        <taxon>Hyas</taxon>
    </lineage>
</organism>
<protein>
    <submittedName>
        <fullName evidence="2">Crustin Ha1</fullName>
    </submittedName>
</protein>
<dbReference type="SUPFAM" id="SSF57256">
    <property type="entry name" value="Elafin-like"/>
    <property type="match status" value="1"/>
</dbReference>
<sequence length="113" mass="12388">MNMKVSGAAVIMVVVAMVAVTEATSPLWPQPQDCKYWCKDNNAKLYCCGKAGTTYPSFTREHTGLCPAARSTCTDVRSARPTFCPHDGACTFSSKCCYDACVKHHVCKTAEYY</sequence>
<feature type="signal peptide" evidence="1">
    <location>
        <begin position="1"/>
        <end position="23"/>
    </location>
</feature>
<dbReference type="Gene3D" id="4.10.75.10">
    <property type="entry name" value="Elafin-like"/>
    <property type="match status" value="1"/>
</dbReference>
<dbReference type="InterPro" id="IPR036645">
    <property type="entry name" value="Elafin-like_sf"/>
</dbReference>
<dbReference type="EMBL" id="EU921641">
    <property type="protein sequence ID" value="ACJ06763.1"/>
    <property type="molecule type" value="mRNA"/>
</dbReference>
<reference evidence="2" key="1">
    <citation type="journal article" date="2009" name="Dev. Comp. Immunol.">
        <title>Characterization of crustins from the hemocytes of the spider crab, Hyas araneus, and the red king crab, Paralithodes camtschaticus.</title>
        <authorList>
            <person name="Sperstad S.V."/>
            <person name="Haug T."/>
            <person name="Paulsen V."/>
            <person name="Rode T.M."/>
            <person name="Strandskog G."/>
            <person name="Solem S.T."/>
            <person name="Styrvold O.B."/>
            <person name="Stensvag K."/>
        </authorList>
    </citation>
    <scope>NUCLEOTIDE SEQUENCE</scope>
</reference>